<keyword evidence="3" id="KW-1185">Reference proteome</keyword>
<feature type="region of interest" description="Disordered" evidence="1">
    <location>
        <begin position="150"/>
        <end position="176"/>
    </location>
</feature>
<evidence type="ECO:0000256" key="1">
    <source>
        <dbReference type="SAM" id="MobiDB-lite"/>
    </source>
</evidence>
<name>A0A562B9C2_9BURK</name>
<sequence>MRQSVTFVTSVTSHAPIRPGPHMPTPIVVELTAPQRVNGQRAPYQSVWLLVSLYRAARQRPHRPLVHASALRERMTNARTLRMATARAFQDFARWDVQVGWGSDASRDPRLLNLDGRSQGPFWLAAPERHRVVCQVAGAPASDADIEAFLGPDPASSDSDAMASDHPPRSPGNEPAVAMATRSDLAFWRHFIDGKQALREGRLLTPLAGAGGGPGGPAALSSFRAARGMAVSEFEHAFVALNEALLWRRLGDRTQTRKMLRALQRRRRGHAVPGNDYLDAMERIVAAWCAYDERDVETARGLLQALARGEPGATLVRVHPHIRFEWHNLCGLIERSHALLAAQQPTRGDAAALATAAVGHFEEALAAAFESNVSDAAQHVAANLGMALWLFGEASIGWRGAAPGQEAARAIQWVGLSEWLCRGIGNRHPSAWNAIYLMRIARGHCHTEPLPPLKVFRASQPIGIAALRQLAGPFADAFTGPAWPSAWADVAAHRLAQSQRGERKYPLLQQSSLLFELAWHAAHQGDLARAAAALRDLRAGLRQLPASDRQYFGKPLLDSLPREVHHLAQG</sequence>
<comment type="caution">
    <text evidence="2">The sequence shown here is derived from an EMBL/GenBank/DDBJ whole genome shotgun (WGS) entry which is preliminary data.</text>
</comment>
<dbReference type="Proteomes" id="UP000318141">
    <property type="component" value="Unassembled WGS sequence"/>
</dbReference>
<evidence type="ECO:0000313" key="2">
    <source>
        <dbReference type="EMBL" id="TWG81772.1"/>
    </source>
</evidence>
<dbReference type="EMBL" id="VLJN01000034">
    <property type="protein sequence ID" value="TWG81772.1"/>
    <property type="molecule type" value="Genomic_DNA"/>
</dbReference>
<dbReference type="AlphaFoldDB" id="A0A562B9C2"/>
<organism evidence="2 3">
    <name type="scientific">Cupriavidus gilardii J11</name>
    <dbReference type="NCBI Taxonomy" id="936133"/>
    <lineage>
        <taxon>Bacteria</taxon>
        <taxon>Pseudomonadati</taxon>
        <taxon>Pseudomonadota</taxon>
        <taxon>Betaproteobacteria</taxon>
        <taxon>Burkholderiales</taxon>
        <taxon>Burkholderiaceae</taxon>
        <taxon>Cupriavidus</taxon>
    </lineage>
</organism>
<feature type="compositionally biased region" description="Low complexity" evidence="1">
    <location>
        <begin position="152"/>
        <end position="165"/>
    </location>
</feature>
<protein>
    <submittedName>
        <fullName evidence="2">Uncharacterized protein</fullName>
    </submittedName>
</protein>
<proteinExistence type="predicted"/>
<gene>
    <name evidence="2" type="ORF">L602_000400000910</name>
</gene>
<accession>A0A562B9C2</accession>
<reference evidence="2 3" key="1">
    <citation type="submission" date="2019-07" db="EMBL/GenBank/DDBJ databases">
        <title>Genome sequencing of lignin-degrading bacterial isolates.</title>
        <authorList>
            <person name="Gladden J."/>
        </authorList>
    </citation>
    <scope>NUCLEOTIDE SEQUENCE [LARGE SCALE GENOMIC DNA]</scope>
    <source>
        <strain evidence="2 3">J11</strain>
    </source>
</reference>
<evidence type="ECO:0000313" key="3">
    <source>
        <dbReference type="Proteomes" id="UP000318141"/>
    </source>
</evidence>